<dbReference type="AlphaFoldDB" id="J3NEE5"/>
<keyword evidence="1" id="KW-0175">Coiled coil</keyword>
<dbReference type="STRING" id="4533.J3NEE5"/>
<feature type="region of interest" description="Disordered" evidence="2">
    <location>
        <begin position="413"/>
        <end position="439"/>
    </location>
</feature>
<dbReference type="PANTHER" id="PTHR33476">
    <property type="entry name" value="EMB|CAB62613.1"/>
    <property type="match status" value="1"/>
</dbReference>
<evidence type="ECO:0000256" key="1">
    <source>
        <dbReference type="SAM" id="Coils"/>
    </source>
</evidence>
<evidence type="ECO:0000313" key="3">
    <source>
        <dbReference type="EnsemblPlants" id="OB12G23530.1"/>
    </source>
</evidence>
<sequence>MDNNGSSHKNPEPGRSSFHRMVLGQLVRDFGFDEENAPCNTPRRSLVHSRFGGSAGRNVASTSGSTSAVSVSPGEYVRDPGSLLSLQPWIFKRSGSQNIEEKMLASGGREDGKGKNLMDAFRDGSAVEISPRSPGLGSGPGRGRGALRSRRSHRHLIKPLVPIENSYIPQLYSEDFEIDECTFGPVPSPASARPFIVTNGRRVISKSRYEPVPVPFNIGFEKEGNRNISKIPESVIGITSLPELKKSKRARQGFQNATMDLSGIQTTKPSKPTGLIDRLRIFSTGVSIGIISSILSNKNELDTLKSTLKRMENLVQDLHDELEMRDGLTVKELPNEVSVEHADDESKAHLIDSGPMSKIEEELEAELARLELNITSKCLEEQTFDFSEVDQDLIGDIVQGELKIDMARRDLTDYSSESDHGRDSRESSPDCTHDANYPVSPRDLSIRLHKVIQQRLEERIKELETALAQSEKQTEVQVVATEQILCERTCSDSNSGSPNQESPVYIQETNSLAEPFCLNLAGDALEAYDEAYEEFMRIADSPCTTSTNGKPQVHEEYSVDRSLIWGMEDGSARKLKKVPTWEQILKSEEPNRTRESDGDDEDESEDDDDQDSKMLIQQIVERTKQGSPVLIHAQRILFSVDD</sequence>
<feature type="coiled-coil region" evidence="1">
    <location>
        <begin position="294"/>
        <end position="321"/>
    </location>
</feature>
<dbReference type="GeneID" id="102705124"/>
<dbReference type="HOGENOM" id="CLU_027300_0_0_1"/>
<dbReference type="OMA" id="HDANYPV"/>
<dbReference type="InterPro" id="IPR040348">
    <property type="entry name" value="POLAR-like"/>
</dbReference>
<dbReference type="RefSeq" id="XP_006664130.1">
    <property type="nucleotide sequence ID" value="XM_006664067.3"/>
</dbReference>
<reference evidence="3" key="2">
    <citation type="submission" date="2013-04" db="UniProtKB">
        <authorList>
            <consortium name="EnsemblPlants"/>
        </authorList>
    </citation>
    <scope>IDENTIFICATION</scope>
</reference>
<dbReference type="EnsemblPlants" id="OB12G23530.1">
    <property type="protein sequence ID" value="OB12G23530.1"/>
    <property type="gene ID" value="OB12G23530"/>
</dbReference>
<gene>
    <name evidence="3" type="primary">LOC102705124</name>
</gene>
<proteinExistence type="predicted"/>
<evidence type="ECO:0000256" key="2">
    <source>
        <dbReference type="SAM" id="MobiDB-lite"/>
    </source>
</evidence>
<dbReference type="KEGG" id="obr:102705124"/>
<feature type="region of interest" description="Disordered" evidence="2">
    <location>
        <begin position="128"/>
        <end position="150"/>
    </location>
</feature>
<feature type="region of interest" description="Disordered" evidence="2">
    <location>
        <begin position="41"/>
        <end position="76"/>
    </location>
</feature>
<dbReference type="PANTHER" id="PTHR33476:SF7">
    <property type="entry name" value="EMB|CAB62613.1"/>
    <property type="match status" value="1"/>
</dbReference>
<organism evidence="3">
    <name type="scientific">Oryza brachyantha</name>
    <name type="common">malo sina</name>
    <dbReference type="NCBI Taxonomy" id="4533"/>
    <lineage>
        <taxon>Eukaryota</taxon>
        <taxon>Viridiplantae</taxon>
        <taxon>Streptophyta</taxon>
        <taxon>Embryophyta</taxon>
        <taxon>Tracheophyta</taxon>
        <taxon>Spermatophyta</taxon>
        <taxon>Magnoliopsida</taxon>
        <taxon>Liliopsida</taxon>
        <taxon>Poales</taxon>
        <taxon>Poaceae</taxon>
        <taxon>BOP clade</taxon>
        <taxon>Oryzoideae</taxon>
        <taxon>Oryzeae</taxon>
        <taxon>Oryzinae</taxon>
        <taxon>Oryza</taxon>
    </lineage>
</organism>
<dbReference type="OrthoDB" id="1701885at2759"/>
<evidence type="ECO:0000313" key="4">
    <source>
        <dbReference type="Proteomes" id="UP000006038"/>
    </source>
</evidence>
<dbReference type="Gramene" id="OB12G23530.1">
    <property type="protein sequence ID" value="OB12G23530.1"/>
    <property type="gene ID" value="OB12G23530"/>
</dbReference>
<feature type="compositionally biased region" description="Basic and acidic residues" evidence="2">
    <location>
        <begin position="413"/>
        <end position="433"/>
    </location>
</feature>
<feature type="compositionally biased region" description="Basic and acidic residues" evidence="2">
    <location>
        <begin position="585"/>
        <end position="596"/>
    </location>
</feature>
<dbReference type="GO" id="GO:0008356">
    <property type="term" value="P:asymmetric cell division"/>
    <property type="evidence" value="ECO:0007669"/>
    <property type="project" value="InterPro"/>
</dbReference>
<feature type="coiled-coil region" evidence="1">
    <location>
        <begin position="446"/>
        <end position="473"/>
    </location>
</feature>
<accession>J3NEE5</accession>
<dbReference type="Proteomes" id="UP000006038">
    <property type="component" value="Chromosome 12"/>
</dbReference>
<reference evidence="3" key="1">
    <citation type="journal article" date="2013" name="Nat. Commun.">
        <title>Whole-genome sequencing of Oryza brachyantha reveals mechanisms underlying Oryza genome evolution.</title>
        <authorList>
            <person name="Chen J."/>
            <person name="Huang Q."/>
            <person name="Gao D."/>
            <person name="Wang J."/>
            <person name="Lang Y."/>
            <person name="Liu T."/>
            <person name="Li B."/>
            <person name="Bai Z."/>
            <person name="Luis Goicoechea J."/>
            <person name="Liang C."/>
            <person name="Chen C."/>
            <person name="Zhang W."/>
            <person name="Sun S."/>
            <person name="Liao Y."/>
            <person name="Zhang X."/>
            <person name="Yang L."/>
            <person name="Song C."/>
            <person name="Wang M."/>
            <person name="Shi J."/>
            <person name="Liu G."/>
            <person name="Liu J."/>
            <person name="Zhou H."/>
            <person name="Zhou W."/>
            <person name="Yu Q."/>
            <person name="An N."/>
            <person name="Chen Y."/>
            <person name="Cai Q."/>
            <person name="Wang B."/>
            <person name="Liu B."/>
            <person name="Min J."/>
            <person name="Huang Y."/>
            <person name="Wu H."/>
            <person name="Li Z."/>
            <person name="Zhang Y."/>
            <person name="Yin Y."/>
            <person name="Song W."/>
            <person name="Jiang J."/>
            <person name="Jackson S.A."/>
            <person name="Wing R.A."/>
            <person name="Wang J."/>
            <person name="Chen M."/>
        </authorList>
    </citation>
    <scope>NUCLEOTIDE SEQUENCE [LARGE SCALE GENOMIC DNA]</scope>
    <source>
        <strain evidence="3">cv. IRGC 101232</strain>
    </source>
</reference>
<dbReference type="eggNOG" id="ENOG502QWTR">
    <property type="taxonomic scope" value="Eukaryota"/>
</dbReference>
<name>J3NEE5_ORYBR</name>
<protein>
    <submittedName>
        <fullName evidence="3">Uncharacterized protein</fullName>
    </submittedName>
</protein>
<feature type="compositionally biased region" description="Low complexity" evidence="2">
    <location>
        <begin position="59"/>
        <end position="72"/>
    </location>
</feature>
<feature type="compositionally biased region" description="Acidic residues" evidence="2">
    <location>
        <begin position="597"/>
        <end position="610"/>
    </location>
</feature>
<keyword evidence="4" id="KW-1185">Reference proteome</keyword>
<feature type="region of interest" description="Disordered" evidence="2">
    <location>
        <begin position="584"/>
        <end position="615"/>
    </location>
</feature>